<dbReference type="PROSITE" id="PS50097">
    <property type="entry name" value="BTB"/>
    <property type="match status" value="1"/>
</dbReference>
<feature type="domain" description="BTB" evidence="4">
    <location>
        <begin position="25"/>
        <end position="81"/>
    </location>
</feature>
<evidence type="ECO:0000256" key="3">
    <source>
        <dbReference type="SAM" id="MobiDB-lite"/>
    </source>
</evidence>
<evidence type="ECO:0000259" key="4">
    <source>
        <dbReference type="PROSITE" id="PS50097"/>
    </source>
</evidence>
<dbReference type="InterPro" id="IPR011043">
    <property type="entry name" value="Gal_Oxase/kelch_b-propeller"/>
</dbReference>
<dbReference type="InterPro" id="IPR000210">
    <property type="entry name" value="BTB/POZ_dom"/>
</dbReference>
<dbReference type="STRING" id="6526.A0A2C9KGZ5"/>
<organism evidence="5 6">
    <name type="scientific">Biomphalaria glabrata</name>
    <name type="common">Bloodfluke planorb</name>
    <name type="synonym">Freshwater snail</name>
    <dbReference type="NCBI Taxonomy" id="6526"/>
    <lineage>
        <taxon>Eukaryota</taxon>
        <taxon>Metazoa</taxon>
        <taxon>Spiralia</taxon>
        <taxon>Lophotrochozoa</taxon>
        <taxon>Mollusca</taxon>
        <taxon>Gastropoda</taxon>
        <taxon>Heterobranchia</taxon>
        <taxon>Euthyneura</taxon>
        <taxon>Panpulmonata</taxon>
        <taxon>Hygrophila</taxon>
        <taxon>Lymnaeoidea</taxon>
        <taxon>Planorbidae</taxon>
        <taxon>Biomphalaria</taxon>
    </lineage>
</organism>
<dbReference type="SUPFAM" id="SSF54695">
    <property type="entry name" value="POZ domain"/>
    <property type="match status" value="1"/>
</dbReference>
<keyword evidence="1" id="KW-0880">Kelch repeat</keyword>
<gene>
    <name evidence="5" type="primary">106071820</name>
</gene>
<reference evidence="5" key="1">
    <citation type="submission" date="2020-05" db="UniProtKB">
        <authorList>
            <consortium name="EnsemblMetazoa"/>
        </authorList>
    </citation>
    <scope>IDENTIFICATION</scope>
    <source>
        <strain evidence="5">BB02</strain>
    </source>
</reference>
<dbReference type="Proteomes" id="UP000076420">
    <property type="component" value="Unassembled WGS sequence"/>
</dbReference>
<sequence>MAISDSLAKSILQNLQEELGSSTFYDVLIRVQNKEFKSHKLILSANSKYFKNIFTTERDRISSAPIILKNITPETFRLVLDCNGGKDVLTAANLVEIWHAAVYLEIDCLYQACELYQTSRVTKQNCVEMANQAKTFKSKKLKEAAWNMIVKEFNDISMREDFFLLESEDLLQVINSEDLAVDSEDYVVNAIVKWVQHSPEVSDRKFYDDSEKDYKSREKQPQRENSSLKKRKNDIVDMLKASRLCLASRSCLQSLLDVHVIAENNKCFSVMRQALQYHLQPENHGYHCPSQAIHRASSKFENVILSVSQCKEYNLSCRALDGTWYHMSSPPHIPTDVVSYGTNIYSFGNQGNAYDYYEYDGFTNMYKYCTALGKWKALPGLVNDDTFSLIGLDRYLYAVSNIIYRLIITDGASEEWENVGKIQFFLHPIILSTCGSSIVILGNDRKYDQFKLQLFDTLTLTCCVYTGQLPFEMINFVTFRVFNDSYILLSTGEVLKLSTCDKNKIQFENKGKLFERPLTLNVAVTFKDSLIIAASNYPQPNIKRETDIIDHVKTVELIDRPSHGLFNTIIPKIQLVNKDLNYTDVGKGFRRQGKKY</sequence>
<dbReference type="PANTHER" id="PTHR45632">
    <property type="entry name" value="LD33804P"/>
    <property type="match status" value="1"/>
</dbReference>
<evidence type="ECO:0000256" key="1">
    <source>
        <dbReference type="ARBA" id="ARBA00022441"/>
    </source>
</evidence>
<dbReference type="Pfam" id="PF00651">
    <property type="entry name" value="BTB"/>
    <property type="match status" value="1"/>
</dbReference>
<feature type="compositionally biased region" description="Basic and acidic residues" evidence="3">
    <location>
        <begin position="206"/>
        <end position="222"/>
    </location>
</feature>
<dbReference type="KEGG" id="bgt:106071820"/>
<keyword evidence="2" id="KW-0677">Repeat</keyword>
<dbReference type="Gene3D" id="3.30.710.10">
    <property type="entry name" value="Potassium Channel Kv1.1, Chain A"/>
    <property type="match status" value="1"/>
</dbReference>
<feature type="region of interest" description="Disordered" evidence="3">
    <location>
        <begin position="206"/>
        <end position="230"/>
    </location>
</feature>
<evidence type="ECO:0000256" key="2">
    <source>
        <dbReference type="ARBA" id="ARBA00022737"/>
    </source>
</evidence>
<dbReference type="VEuPathDB" id="VectorBase:BGLB019520"/>
<dbReference type="InterPro" id="IPR011705">
    <property type="entry name" value="BACK"/>
</dbReference>
<name>A0A2C9KGZ5_BIOGL</name>
<dbReference type="CDD" id="cd18186">
    <property type="entry name" value="BTB_POZ_ZBTB_KLHL-like"/>
    <property type="match status" value="1"/>
</dbReference>
<dbReference type="EnsemblMetazoa" id="BGLB019520-RA">
    <property type="protein sequence ID" value="BGLB019520-PA"/>
    <property type="gene ID" value="BGLB019520"/>
</dbReference>
<dbReference type="SMART" id="SM00225">
    <property type="entry name" value="BTB"/>
    <property type="match status" value="1"/>
</dbReference>
<dbReference type="VEuPathDB" id="VectorBase:BGLAX_041316"/>
<evidence type="ECO:0000313" key="6">
    <source>
        <dbReference type="Proteomes" id="UP000076420"/>
    </source>
</evidence>
<dbReference type="PANTHER" id="PTHR45632:SF3">
    <property type="entry name" value="KELCH-LIKE PROTEIN 32"/>
    <property type="match status" value="1"/>
</dbReference>
<accession>A0A2C9KGZ5</accession>
<dbReference type="Pfam" id="PF07707">
    <property type="entry name" value="BACK"/>
    <property type="match status" value="1"/>
</dbReference>
<dbReference type="SUPFAM" id="SSF50965">
    <property type="entry name" value="Galactose oxidase, central domain"/>
    <property type="match status" value="1"/>
</dbReference>
<evidence type="ECO:0000313" key="5">
    <source>
        <dbReference type="EnsemblMetazoa" id="BGLB019520-PA"/>
    </source>
</evidence>
<dbReference type="SMART" id="SM00875">
    <property type="entry name" value="BACK"/>
    <property type="match status" value="1"/>
</dbReference>
<dbReference type="AlphaFoldDB" id="A0A2C9KGZ5"/>
<proteinExistence type="predicted"/>
<dbReference type="Gene3D" id="1.25.40.420">
    <property type="match status" value="1"/>
</dbReference>
<dbReference type="InterPro" id="IPR011333">
    <property type="entry name" value="SKP1/BTB/POZ_sf"/>
</dbReference>
<protein>
    <recommendedName>
        <fullName evidence="4">BTB domain-containing protein</fullName>
    </recommendedName>
</protein>